<evidence type="ECO:0000256" key="6">
    <source>
        <dbReference type="PIRSR" id="PIRSR004846-1"/>
    </source>
</evidence>
<sequence>MTMKSWVLAVCLLVLPWAVAANERITIAAASDLRFALNDIVDQYRQWNPRANIQVIYGSSGKMTTQIMHGAPYDIFFSADIAFPQQLAAAGFTATTPEIYGIGRIVLWSARHEVSDWTLQDLLNENVRRIAIAQPTHAPYGMRAKEALQSQDLWAQLEHKMVYGENIAQAAQMAQSGAADVAIIALALAKGSQLSARDYKLIDANLHAPLTQGYVITQRAKENFLAHDFAAFMQSDIARNIMEEYGFALPTADCLEANSLCLD</sequence>
<dbReference type="InterPro" id="IPR005950">
    <property type="entry name" value="ModA"/>
</dbReference>
<dbReference type="GO" id="GO:0030973">
    <property type="term" value="F:molybdate ion binding"/>
    <property type="evidence" value="ECO:0007669"/>
    <property type="project" value="InterPro"/>
</dbReference>
<dbReference type="PIRSF" id="PIRSF004846">
    <property type="entry name" value="ModA"/>
    <property type="match status" value="1"/>
</dbReference>
<evidence type="ECO:0000313" key="9">
    <source>
        <dbReference type="Proteomes" id="UP000320359"/>
    </source>
</evidence>
<dbReference type="AlphaFoldDB" id="A0A552X6B4"/>
<dbReference type="SUPFAM" id="SSF53850">
    <property type="entry name" value="Periplasmic binding protein-like II"/>
    <property type="match status" value="1"/>
</dbReference>
<feature type="binding site" evidence="6">
    <location>
        <position position="60"/>
    </location>
    <ligand>
        <name>molybdate</name>
        <dbReference type="ChEBI" id="CHEBI:36264"/>
    </ligand>
</feature>
<keyword evidence="4 7" id="KW-0732">Signal</keyword>
<dbReference type="InterPro" id="IPR050682">
    <property type="entry name" value="ModA/WtpA"/>
</dbReference>
<dbReference type="Pfam" id="PF13531">
    <property type="entry name" value="SBP_bac_11"/>
    <property type="match status" value="1"/>
</dbReference>
<protein>
    <submittedName>
        <fullName evidence="8">Molybdate ABC transporter substrate-binding protein</fullName>
    </submittedName>
</protein>
<evidence type="ECO:0000313" key="8">
    <source>
        <dbReference type="EMBL" id="TRW50509.1"/>
    </source>
</evidence>
<comment type="caution">
    <text evidence="8">The sequence shown here is derived from an EMBL/GenBank/DDBJ whole genome shotgun (WGS) entry which is preliminary data.</text>
</comment>
<dbReference type="EMBL" id="VJWL01000001">
    <property type="protein sequence ID" value="TRW50509.1"/>
    <property type="molecule type" value="Genomic_DNA"/>
</dbReference>
<dbReference type="PANTHER" id="PTHR30632">
    <property type="entry name" value="MOLYBDATE-BINDING PERIPLASMIC PROTEIN"/>
    <property type="match status" value="1"/>
</dbReference>
<dbReference type="GO" id="GO:0015689">
    <property type="term" value="P:molybdate ion transport"/>
    <property type="evidence" value="ECO:0007669"/>
    <property type="project" value="InterPro"/>
</dbReference>
<keyword evidence="3 6" id="KW-0479">Metal-binding</keyword>
<dbReference type="InterPro" id="IPR044084">
    <property type="entry name" value="AvModA-like_subst-bd"/>
</dbReference>
<proteinExistence type="inferred from homology"/>
<evidence type="ECO:0000256" key="4">
    <source>
        <dbReference type="ARBA" id="ARBA00022729"/>
    </source>
</evidence>
<comment type="subunit">
    <text evidence="5">The complex is composed of two ATP-binding proteins (ModC), two transmembrane proteins (ModB) and a solute-binding protein (ModA).</text>
</comment>
<feature type="signal peptide" evidence="7">
    <location>
        <begin position="1"/>
        <end position="20"/>
    </location>
</feature>
<reference evidence="8 9" key="1">
    <citation type="submission" date="2019-07" db="EMBL/GenBank/DDBJ databases">
        <authorList>
            <person name="Yang M."/>
            <person name="Zhao D."/>
            <person name="Xiang H."/>
        </authorList>
    </citation>
    <scope>NUCLEOTIDE SEQUENCE [LARGE SCALE GENOMIC DNA]</scope>
    <source>
        <strain evidence="8 9">IM1326</strain>
    </source>
</reference>
<evidence type="ECO:0000256" key="3">
    <source>
        <dbReference type="ARBA" id="ARBA00022723"/>
    </source>
</evidence>
<gene>
    <name evidence="8" type="primary">modA</name>
    <name evidence="8" type="ORF">FM042_01830</name>
</gene>
<organism evidence="8 9">
    <name type="scientific">Aliidiomarina halalkaliphila</name>
    <dbReference type="NCBI Taxonomy" id="2593535"/>
    <lineage>
        <taxon>Bacteria</taxon>
        <taxon>Pseudomonadati</taxon>
        <taxon>Pseudomonadota</taxon>
        <taxon>Gammaproteobacteria</taxon>
        <taxon>Alteromonadales</taxon>
        <taxon>Idiomarinaceae</taxon>
        <taxon>Aliidiomarina</taxon>
    </lineage>
</organism>
<dbReference type="GO" id="GO:1901359">
    <property type="term" value="F:tungstate binding"/>
    <property type="evidence" value="ECO:0007669"/>
    <property type="project" value="UniProtKB-ARBA"/>
</dbReference>
<keyword evidence="2 6" id="KW-0500">Molybdenum</keyword>
<accession>A0A552X6B4</accession>
<dbReference type="Proteomes" id="UP000320359">
    <property type="component" value="Unassembled WGS sequence"/>
</dbReference>
<name>A0A552X6B4_9GAMM</name>
<evidence type="ECO:0000256" key="7">
    <source>
        <dbReference type="SAM" id="SignalP"/>
    </source>
</evidence>
<dbReference type="NCBIfam" id="TIGR01256">
    <property type="entry name" value="modA"/>
    <property type="match status" value="1"/>
</dbReference>
<dbReference type="FunFam" id="3.40.190.10:FF:000035">
    <property type="entry name" value="Molybdate ABC transporter substrate-binding protein"/>
    <property type="match status" value="1"/>
</dbReference>
<evidence type="ECO:0000256" key="1">
    <source>
        <dbReference type="ARBA" id="ARBA00009175"/>
    </source>
</evidence>
<feature type="binding site" evidence="6">
    <location>
        <position position="167"/>
    </location>
    <ligand>
        <name>molybdate</name>
        <dbReference type="ChEBI" id="CHEBI:36264"/>
    </ligand>
</feature>
<evidence type="ECO:0000256" key="2">
    <source>
        <dbReference type="ARBA" id="ARBA00022505"/>
    </source>
</evidence>
<dbReference type="PANTHER" id="PTHR30632:SF14">
    <property type="entry name" value="TUNGSTATE_MOLYBDATE_CHROMATE-BINDING PROTEIN MODA"/>
    <property type="match status" value="1"/>
</dbReference>
<dbReference type="Gene3D" id="3.40.190.10">
    <property type="entry name" value="Periplasmic binding protein-like II"/>
    <property type="match status" value="2"/>
</dbReference>
<comment type="similarity">
    <text evidence="1">Belongs to the bacterial solute-binding protein ModA family.</text>
</comment>
<feature type="chain" id="PRO_5022043640" evidence="7">
    <location>
        <begin position="21"/>
        <end position="263"/>
    </location>
</feature>
<dbReference type="CDD" id="cd13539">
    <property type="entry name" value="PBP2_AvModA"/>
    <property type="match status" value="1"/>
</dbReference>
<dbReference type="GO" id="GO:0046872">
    <property type="term" value="F:metal ion binding"/>
    <property type="evidence" value="ECO:0007669"/>
    <property type="project" value="UniProtKB-KW"/>
</dbReference>
<keyword evidence="9" id="KW-1185">Reference proteome</keyword>
<dbReference type="OrthoDB" id="9785015at2"/>
<evidence type="ECO:0000256" key="5">
    <source>
        <dbReference type="ARBA" id="ARBA00062515"/>
    </source>
</evidence>